<keyword evidence="3" id="KW-1185">Reference proteome</keyword>
<evidence type="ECO:0000313" key="1">
    <source>
        <dbReference type="EMBL" id="KAG1303403.1"/>
    </source>
</evidence>
<accession>A0A9P6X1R0</accession>
<dbReference type="InterPro" id="IPR023674">
    <property type="entry name" value="Ribosomal_uL1-like"/>
</dbReference>
<dbReference type="AlphaFoldDB" id="A0A9P6X1R0"/>
<dbReference type="OrthoDB" id="10251727at2759"/>
<dbReference type="CDD" id="cd00403">
    <property type="entry name" value="Ribosomal_L1"/>
    <property type="match status" value="1"/>
</dbReference>
<dbReference type="EMBL" id="JAANQT010001999">
    <property type="protein sequence ID" value="KAG1303403.1"/>
    <property type="molecule type" value="Genomic_DNA"/>
</dbReference>
<dbReference type="EMBL" id="JAANIT010001804">
    <property type="protein sequence ID" value="KAG1538667.1"/>
    <property type="molecule type" value="Genomic_DNA"/>
</dbReference>
<evidence type="ECO:0008006" key="4">
    <source>
        <dbReference type="Google" id="ProtNLM"/>
    </source>
</evidence>
<evidence type="ECO:0000313" key="2">
    <source>
        <dbReference type="EMBL" id="KAG1538667.1"/>
    </source>
</evidence>
<gene>
    <name evidence="2" type="ORF">G6F51_009631</name>
    <name evidence="1" type="ORF">G6F64_010106</name>
</gene>
<dbReference type="InterPro" id="IPR016095">
    <property type="entry name" value="Ribosomal_uL1_3-a/b-sand"/>
</dbReference>
<protein>
    <recommendedName>
        <fullName evidence="4">Ribosomal protein L1</fullName>
    </recommendedName>
</protein>
<reference evidence="1" key="1">
    <citation type="journal article" date="2020" name="Microb. Genom.">
        <title>Genetic diversity of clinical and environmental Mucorales isolates obtained from an investigation of mucormycosis cases among solid organ transplant recipients.</title>
        <authorList>
            <person name="Nguyen M.H."/>
            <person name="Kaul D."/>
            <person name="Muto C."/>
            <person name="Cheng S.J."/>
            <person name="Richter R.A."/>
            <person name="Bruno V.M."/>
            <person name="Liu G."/>
            <person name="Beyhan S."/>
            <person name="Sundermann A.J."/>
            <person name="Mounaud S."/>
            <person name="Pasculle A.W."/>
            <person name="Nierman W.C."/>
            <person name="Driscoll E."/>
            <person name="Cumbie R."/>
            <person name="Clancy C.J."/>
            <person name="Dupont C.L."/>
        </authorList>
    </citation>
    <scope>NUCLEOTIDE SEQUENCE</scope>
    <source>
        <strain evidence="1">GL11</strain>
        <strain evidence="2">GL16</strain>
    </source>
</reference>
<sequence length="227" mass="26230">MQINQDKVKKAFKALFKHENENGEKEEIVWLMISTFENNNLVKRNPARILLKHGCHTPGVRRCLFVRASQQSYKDMIKEKKIKGIHKVLDLKHVRKLYHKPEAQLQLMEEFDMFLADNYTIHKLSKIFSREVYKKRREPMPINLKAQDLQKEVLLAAKSTHMNFMKGNCYAVKIATTGQTDTAAFENFMSAYTSIAQATPGGEEAIRSLQIKTANSVSLPIYENNEQ</sequence>
<dbReference type="SUPFAM" id="SSF56808">
    <property type="entry name" value="Ribosomal protein L1"/>
    <property type="match status" value="1"/>
</dbReference>
<evidence type="ECO:0000313" key="3">
    <source>
        <dbReference type="Proteomes" id="UP000716291"/>
    </source>
</evidence>
<dbReference type="InterPro" id="IPR028364">
    <property type="entry name" value="Ribosomal_uL1/biogenesis"/>
</dbReference>
<dbReference type="Gene3D" id="3.40.50.790">
    <property type="match status" value="1"/>
</dbReference>
<dbReference type="Proteomes" id="UP000717996">
    <property type="component" value="Unassembled WGS sequence"/>
</dbReference>
<dbReference type="Pfam" id="PF00687">
    <property type="entry name" value="Ribosomal_L1"/>
    <property type="match status" value="1"/>
</dbReference>
<comment type="caution">
    <text evidence="1">The sequence shown here is derived from an EMBL/GenBank/DDBJ whole genome shotgun (WGS) entry which is preliminary data.</text>
</comment>
<dbReference type="Proteomes" id="UP000716291">
    <property type="component" value="Unassembled WGS sequence"/>
</dbReference>
<proteinExistence type="predicted"/>
<organism evidence="1 3">
    <name type="scientific">Rhizopus oryzae</name>
    <name type="common">Mucormycosis agent</name>
    <name type="synonym">Rhizopus arrhizus var. delemar</name>
    <dbReference type="NCBI Taxonomy" id="64495"/>
    <lineage>
        <taxon>Eukaryota</taxon>
        <taxon>Fungi</taxon>
        <taxon>Fungi incertae sedis</taxon>
        <taxon>Mucoromycota</taxon>
        <taxon>Mucoromycotina</taxon>
        <taxon>Mucoromycetes</taxon>
        <taxon>Mucorales</taxon>
        <taxon>Mucorineae</taxon>
        <taxon>Rhizopodaceae</taxon>
        <taxon>Rhizopus</taxon>
    </lineage>
</organism>
<name>A0A9P6X1R0_RHIOR</name>